<feature type="compositionally biased region" description="Polar residues" evidence="1">
    <location>
        <begin position="195"/>
        <end position="207"/>
    </location>
</feature>
<dbReference type="EMBL" id="UYSU01046451">
    <property type="protein sequence ID" value="VDM05543.1"/>
    <property type="molecule type" value="Genomic_DNA"/>
</dbReference>
<accession>A0A3P7D8A1</accession>
<name>A0A3P7D8A1_SCHSO</name>
<sequence>MTENTISFYFHSSLSYRSDAGRKRCSDASRADTSGSRLHTFDLIDIATGEGEKENSFLTVLLSACRDSRWEFLDGPDGFFEREQEIEVGIGFHLKQSVDDGVGDGGGLVEDTSEVLGPALQDLRLLGEQAEVSTAPIASVRPELWRQWLHTELKETPPLTLMVRCVESPKQSNSTEVFGMSQPSPQTRPTSSPSVGYTSPVSTLSTGLRQLDRCRPSSATNVNVS</sequence>
<dbReference type="AlphaFoldDB" id="A0A3P7D8A1"/>
<proteinExistence type="predicted"/>
<evidence type="ECO:0000313" key="3">
    <source>
        <dbReference type="Proteomes" id="UP000275846"/>
    </source>
</evidence>
<reference evidence="2 3" key="1">
    <citation type="submission" date="2018-11" db="EMBL/GenBank/DDBJ databases">
        <authorList>
            <consortium name="Pathogen Informatics"/>
        </authorList>
    </citation>
    <scope>NUCLEOTIDE SEQUENCE [LARGE SCALE GENOMIC DNA]</scope>
    <source>
        <strain evidence="2 3">NST_G2</strain>
    </source>
</reference>
<gene>
    <name evidence="2" type="ORF">SSLN_LOCUS19157</name>
</gene>
<feature type="region of interest" description="Disordered" evidence="1">
    <location>
        <begin position="172"/>
        <end position="207"/>
    </location>
</feature>
<evidence type="ECO:0000313" key="2">
    <source>
        <dbReference type="EMBL" id="VDM05543.1"/>
    </source>
</evidence>
<organism evidence="2 3">
    <name type="scientific">Schistocephalus solidus</name>
    <name type="common">Tapeworm</name>
    <dbReference type="NCBI Taxonomy" id="70667"/>
    <lineage>
        <taxon>Eukaryota</taxon>
        <taxon>Metazoa</taxon>
        <taxon>Spiralia</taxon>
        <taxon>Lophotrochozoa</taxon>
        <taxon>Platyhelminthes</taxon>
        <taxon>Cestoda</taxon>
        <taxon>Eucestoda</taxon>
        <taxon>Diphyllobothriidea</taxon>
        <taxon>Diphyllobothriidae</taxon>
        <taxon>Schistocephalus</taxon>
    </lineage>
</organism>
<evidence type="ECO:0000256" key="1">
    <source>
        <dbReference type="SAM" id="MobiDB-lite"/>
    </source>
</evidence>
<protein>
    <submittedName>
        <fullName evidence="2">Uncharacterized protein</fullName>
    </submittedName>
</protein>
<feature type="compositionally biased region" description="Low complexity" evidence="1">
    <location>
        <begin position="181"/>
        <end position="194"/>
    </location>
</feature>
<keyword evidence="3" id="KW-1185">Reference proteome</keyword>
<dbReference type="Proteomes" id="UP000275846">
    <property type="component" value="Unassembled WGS sequence"/>
</dbReference>